<gene>
    <name evidence="2" type="ORF">OSH07_07550</name>
</gene>
<feature type="transmembrane region" description="Helical" evidence="1">
    <location>
        <begin position="145"/>
        <end position="166"/>
    </location>
</feature>
<feature type="transmembrane region" description="Helical" evidence="1">
    <location>
        <begin position="93"/>
        <end position="112"/>
    </location>
</feature>
<name>A0A9X3IL05_9HYPH</name>
<keyword evidence="1" id="KW-0812">Transmembrane</keyword>
<dbReference type="AlphaFoldDB" id="A0A9X3IL05"/>
<proteinExistence type="predicted"/>
<keyword evidence="3" id="KW-1185">Reference proteome</keyword>
<organism evidence="2 3">
    <name type="scientific">Kaistia nematophila</name>
    <dbReference type="NCBI Taxonomy" id="2994654"/>
    <lineage>
        <taxon>Bacteria</taxon>
        <taxon>Pseudomonadati</taxon>
        <taxon>Pseudomonadota</taxon>
        <taxon>Alphaproteobacteria</taxon>
        <taxon>Hyphomicrobiales</taxon>
        <taxon>Kaistiaceae</taxon>
        <taxon>Kaistia</taxon>
    </lineage>
</organism>
<protein>
    <recommendedName>
        <fullName evidence="4">VIT family protein</fullName>
    </recommendedName>
</protein>
<reference evidence="2" key="1">
    <citation type="submission" date="2022-11" db="EMBL/GenBank/DDBJ databases">
        <title>Biodiversity and phylogenetic relationships of bacteria.</title>
        <authorList>
            <person name="Machado R.A.R."/>
            <person name="Bhat A."/>
            <person name="Loulou A."/>
            <person name="Kallel S."/>
        </authorList>
    </citation>
    <scope>NUCLEOTIDE SEQUENCE</scope>
    <source>
        <strain evidence="2">K-TC2</strain>
    </source>
</reference>
<dbReference type="Proteomes" id="UP001144805">
    <property type="component" value="Unassembled WGS sequence"/>
</dbReference>
<keyword evidence="1" id="KW-1133">Transmembrane helix</keyword>
<dbReference type="RefSeq" id="WP_266338000.1">
    <property type="nucleotide sequence ID" value="NZ_JAPKNK010000002.1"/>
</dbReference>
<feature type="transmembrane region" description="Helical" evidence="1">
    <location>
        <begin position="53"/>
        <end position="72"/>
    </location>
</feature>
<comment type="caution">
    <text evidence="2">The sequence shown here is derived from an EMBL/GenBank/DDBJ whole genome shotgun (WGS) entry which is preliminary data.</text>
</comment>
<evidence type="ECO:0000256" key="1">
    <source>
        <dbReference type="SAM" id="Phobius"/>
    </source>
</evidence>
<keyword evidence="1" id="KW-0472">Membrane</keyword>
<evidence type="ECO:0000313" key="3">
    <source>
        <dbReference type="Proteomes" id="UP001144805"/>
    </source>
</evidence>
<evidence type="ECO:0008006" key="4">
    <source>
        <dbReference type="Google" id="ProtNLM"/>
    </source>
</evidence>
<accession>A0A9X3IL05</accession>
<sequence>MDEPIQSTLNDPAKARRDVVLQEIQPALLGLMDGSVSTLAPIFATAGLTGRPLSAFFVGLAASLGAAISMGLSEALSDDGSVTGRGGPVRRGAITGVSTGIGGMLHTIPFVIPNLQIALNAAYAVVAFELIAIAFIRYHFMGGRLLNTIVQVVIGGAIVFAIGVWLGKIGAG</sequence>
<evidence type="ECO:0000313" key="2">
    <source>
        <dbReference type="EMBL" id="MCX5569046.1"/>
    </source>
</evidence>
<feature type="transmembrane region" description="Helical" evidence="1">
    <location>
        <begin position="118"/>
        <end position="138"/>
    </location>
</feature>
<dbReference type="EMBL" id="JAPKNK010000002">
    <property type="protein sequence ID" value="MCX5569046.1"/>
    <property type="molecule type" value="Genomic_DNA"/>
</dbReference>